<sequence length="132" mass="14355">MESEHEAMADALGGVEAALVALASDPSRSSLDAAREEVATMSGIVDAHLRHEEDELEPVLVPMTDTEEWAAVEKKLRGGSVVEAGRFFAWLTDDMPAEERAFLGTLVPPPVTALLARLLGRRYTREIAPVWS</sequence>
<reference evidence="1 2" key="1">
    <citation type="submission" date="2020-07" db="EMBL/GenBank/DDBJ databases">
        <title>Sequencing the genomes of 1000 actinobacteria strains.</title>
        <authorList>
            <person name="Klenk H.-P."/>
        </authorList>
    </citation>
    <scope>NUCLEOTIDE SEQUENCE [LARGE SCALE GENOMIC DNA]</scope>
    <source>
        <strain evidence="1 2">DSM 18248</strain>
    </source>
</reference>
<proteinExistence type="predicted"/>
<evidence type="ECO:0000313" key="2">
    <source>
        <dbReference type="Proteomes" id="UP000537326"/>
    </source>
</evidence>
<dbReference type="AlphaFoldDB" id="A0A7Z0C6L7"/>
<evidence type="ECO:0000313" key="1">
    <source>
        <dbReference type="EMBL" id="NYI12266.1"/>
    </source>
</evidence>
<accession>A0A7Z0C6L7</accession>
<evidence type="ECO:0008006" key="3">
    <source>
        <dbReference type="Google" id="ProtNLM"/>
    </source>
</evidence>
<organism evidence="1 2">
    <name type="scientific">Nocardioides marinus</name>
    <dbReference type="NCBI Taxonomy" id="374514"/>
    <lineage>
        <taxon>Bacteria</taxon>
        <taxon>Bacillati</taxon>
        <taxon>Actinomycetota</taxon>
        <taxon>Actinomycetes</taxon>
        <taxon>Propionibacteriales</taxon>
        <taxon>Nocardioidaceae</taxon>
        <taxon>Nocardioides</taxon>
    </lineage>
</organism>
<dbReference type="RefSeq" id="WP_179532835.1">
    <property type="nucleotide sequence ID" value="NZ_BAAAPP010000002.1"/>
</dbReference>
<protein>
    <recommendedName>
        <fullName evidence="3">Hemerythrin HHE cation binding domain-containing protein</fullName>
    </recommendedName>
</protein>
<comment type="caution">
    <text evidence="1">The sequence shown here is derived from an EMBL/GenBank/DDBJ whole genome shotgun (WGS) entry which is preliminary data.</text>
</comment>
<dbReference type="Gene3D" id="1.20.120.520">
    <property type="entry name" value="nmb1532 protein domain like"/>
    <property type="match status" value="1"/>
</dbReference>
<dbReference type="Proteomes" id="UP000537326">
    <property type="component" value="Unassembled WGS sequence"/>
</dbReference>
<name>A0A7Z0C6L7_9ACTN</name>
<dbReference type="EMBL" id="JACBZI010000001">
    <property type="protein sequence ID" value="NYI12266.1"/>
    <property type="molecule type" value="Genomic_DNA"/>
</dbReference>
<keyword evidence="2" id="KW-1185">Reference proteome</keyword>
<gene>
    <name evidence="1" type="ORF">BKA05_003781</name>
</gene>